<feature type="signal peptide" evidence="2">
    <location>
        <begin position="1"/>
        <end position="26"/>
    </location>
</feature>
<dbReference type="Pfam" id="PF03413">
    <property type="entry name" value="PepSY"/>
    <property type="match status" value="1"/>
</dbReference>
<dbReference type="EMBL" id="BOMH01000058">
    <property type="protein sequence ID" value="GID69131.1"/>
    <property type="molecule type" value="Genomic_DNA"/>
</dbReference>
<dbReference type="Gene3D" id="3.10.450.40">
    <property type="match status" value="1"/>
</dbReference>
<feature type="chain" id="PRO_5036780068" description="PepSY domain-containing protein" evidence="2">
    <location>
        <begin position="27"/>
        <end position="258"/>
    </location>
</feature>
<feature type="domain" description="PepSY" evidence="3">
    <location>
        <begin position="51"/>
        <end position="108"/>
    </location>
</feature>
<feature type="compositionally biased region" description="Basic and acidic residues" evidence="1">
    <location>
        <begin position="143"/>
        <end position="166"/>
    </location>
</feature>
<evidence type="ECO:0000256" key="1">
    <source>
        <dbReference type="SAM" id="MobiDB-lite"/>
    </source>
</evidence>
<dbReference type="RefSeq" id="WP_203750901.1">
    <property type="nucleotide sequence ID" value="NZ_BAAAUC010000036.1"/>
</dbReference>
<evidence type="ECO:0000313" key="4">
    <source>
        <dbReference type="EMBL" id="GID69131.1"/>
    </source>
</evidence>
<accession>A0A919IQI3</accession>
<reference evidence="4" key="1">
    <citation type="submission" date="2021-01" db="EMBL/GenBank/DDBJ databases">
        <title>Whole genome shotgun sequence of Actinoplanes cyaneus NBRC 14990.</title>
        <authorList>
            <person name="Komaki H."/>
            <person name="Tamura T."/>
        </authorList>
    </citation>
    <scope>NUCLEOTIDE SEQUENCE</scope>
    <source>
        <strain evidence="4">NBRC 14990</strain>
    </source>
</reference>
<keyword evidence="2" id="KW-0732">Signal</keyword>
<keyword evidence="5" id="KW-1185">Reference proteome</keyword>
<protein>
    <recommendedName>
        <fullName evidence="3">PepSY domain-containing protein</fullName>
    </recommendedName>
</protein>
<dbReference type="InterPro" id="IPR025711">
    <property type="entry name" value="PepSY"/>
</dbReference>
<gene>
    <name evidence="4" type="ORF">Acy02nite_70120</name>
</gene>
<organism evidence="4 5">
    <name type="scientific">Actinoplanes cyaneus</name>
    <dbReference type="NCBI Taxonomy" id="52696"/>
    <lineage>
        <taxon>Bacteria</taxon>
        <taxon>Bacillati</taxon>
        <taxon>Actinomycetota</taxon>
        <taxon>Actinomycetes</taxon>
        <taxon>Micromonosporales</taxon>
        <taxon>Micromonosporaceae</taxon>
        <taxon>Actinoplanes</taxon>
    </lineage>
</organism>
<feature type="region of interest" description="Disordered" evidence="1">
    <location>
        <begin position="110"/>
        <end position="258"/>
    </location>
</feature>
<evidence type="ECO:0000256" key="2">
    <source>
        <dbReference type="SAM" id="SignalP"/>
    </source>
</evidence>
<proteinExistence type="predicted"/>
<comment type="caution">
    <text evidence="4">The sequence shown here is derived from an EMBL/GenBank/DDBJ whole genome shotgun (WGS) entry which is preliminary data.</text>
</comment>
<dbReference type="Proteomes" id="UP000619479">
    <property type="component" value="Unassembled WGS sequence"/>
</dbReference>
<dbReference type="AlphaFoldDB" id="A0A919IQI3"/>
<name>A0A919IQI3_9ACTN</name>
<evidence type="ECO:0000313" key="5">
    <source>
        <dbReference type="Proteomes" id="UP000619479"/>
    </source>
</evidence>
<feature type="compositionally biased region" description="Low complexity" evidence="1">
    <location>
        <begin position="133"/>
        <end position="142"/>
    </location>
</feature>
<sequence length="258" mass="25974">MFKIRTAVFVATGALAALGVAGTALAADGGFPASAPPSATADSAVRDAGTVSAEAAGEIAIRVVGGGFAESVEPETEHGRPVWNVDVFAAGVEHDVDVDRATGEVLRHRTGDGADLPVSPPASANPTPPSTNPTPRSTPRASASDDHGRRTGAGDDRGGNRTRSAEPGDDNGGTRTRHAEAGDDNGGTRTRGAEAGDDNGGRGHGGDDKGRDDKGRDDKGRDDRGGDDKGGDDRGGDDKGRDDRGGDDHGRGGHGSDD</sequence>
<feature type="compositionally biased region" description="Basic and acidic residues" evidence="1">
    <location>
        <begin position="191"/>
        <end position="258"/>
    </location>
</feature>
<evidence type="ECO:0000259" key="3">
    <source>
        <dbReference type="Pfam" id="PF03413"/>
    </source>
</evidence>